<evidence type="ECO:0000313" key="7">
    <source>
        <dbReference type="EMBL" id="GAA2884462.1"/>
    </source>
</evidence>
<comment type="similarity">
    <text evidence="2 5">Belongs to the Nudix hydrolase family.</text>
</comment>
<dbReference type="PRINTS" id="PR00502">
    <property type="entry name" value="NUDIXFAMILY"/>
</dbReference>
<proteinExistence type="inferred from homology"/>
<dbReference type="SUPFAM" id="SSF55811">
    <property type="entry name" value="Nudix"/>
    <property type="match status" value="1"/>
</dbReference>
<feature type="domain" description="Nudix hydrolase" evidence="6">
    <location>
        <begin position="16"/>
        <end position="145"/>
    </location>
</feature>
<dbReference type="CDD" id="cd18876">
    <property type="entry name" value="NUDIX_Hydrolase"/>
    <property type="match status" value="1"/>
</dbReference>
<evidence type="ECO:0000256" key="4">
    <source>
        <dbReference type="ARBA" id="ARBA00022842"/>
    </source>
</evidence>
<keyword evidence="3 5" id="KW-0378">Hydrolase</keyword>
<dbReference type="InterPro" id="IPR020084">
    <property type="entry name" value="NUDIX_hydrolase_CS"/>
</dbReference>
<evidence type="ECO:0000313" key="8">
    <source>
        <dbReference type="Proteomes" id="UP001500831"/>
    </source>
</evidence>
<protein>
    <submittedName>
        <fullName evidence="7">NUDIX hydrolase</fullName>
    </submittedName>
</protein>
<evidence type="ECO:0000256" key="2">
    <source>
        <dbReference type="ARBA" id="ARBA00005582"/>
    </source>
</evidence>
<dbReference type="Gene3D" id="3.90.79.10">
    <property type="entry name" value="Nucleoside Triphosphate Pyrophosphohydrolase"/>
    <property type="match status" value="1"/>
</dbReference>
<dbReference type="RefSeq" id="WP_344975652.1">
    <property type="nucleotide sequence ID" value="NZ_BAAAVI010000036.1"/>
</dbReference>
<dbReference type="PANTHER" id="PTHR43046:SF12">
    <property type="entry name" value="GDP-MANNOSE MANNOSYL HYDROLASE"/>
    <property type="match status" value="1"/>
</dbReference>
<evidence type="ECO:0000256" key="5">
    <source>
        <dbReference type="RuleBase" id="RU003476"/>
    </source>
</evidence>
<dbReference type="InterPro" id="IPR015797">
    <property type="entry name" value="NUDIX_hydrolase-like_dom_sf"/>
</dbReference>
<sequence length="164" mass="18035">MSDTYLEPAEWHATLPSVFTSACLLITDTEDRVLLVKPNYRPGWNFPGGIIEAGEAPHDCAAREAMEELGVPVEAGGLLVVHWSPPRRDLPRSMINFMFDGGVLDDPARIRLQEEELDDAAFLPWDTAVTLLPSHIAARLPAARRARQERRPVYLPSGLPAAAG</sequence>
<dbReference type="EMBL" id="BAAAVI010000036">
    <property type="protein sequence ID" value="GAA2884462.1"/>
    <property type="molecule type" value="Genomic_DNA"/>
</dbReference>
<dbReference type="GO" id="GO:0016787">
    <property type="term" value="F:hydrolase activity"/>
    <property type="evidence" value="ECO:0007669"/>
    <property type="project" value="UniProtKB-KW"/>
</dbReference>
<keyword evidence="4" id="KW-0460">Magnesium</keyword>
<dbReference type="Proteomes" id="UP001500831">
    <property type="component" value="Unassembled WGS sequence"/>
</dbReference>
<keyword evidence="8" id="KW-1185">Reference proteome</keyword>
<dbReference type="InterPro" id="IPR020476">
    <property type="entry name" value="Nudix_hydrolase"/>
</dbReference>
<organism evidence="7 8">
    <name type="scientific">Streptosporangium fragile</name>
    <dbReference type="NCBI Taxonomy" id="46186"/>
    <lineage>
        <taxon>Bacteria</taxon>
        <taxon>Bacillati</taxon>
        <taxon>Actinomycetota</taxon>
        <taxon>Actinomycetes</taxon>
        <taxon>Streptosporangiales</taxon>
        <taxon>Streptosporangiaceae</taxon>
        <taxon>Streptosporangium</taxon>
    </lineage>
</organism>
<comment type="cofactor">
    <cofactor evidence="1">
        <name>Mg(2+)</name>
        <dbReference type="ChEBI" id="CHEBI:18420"/>
    </cofactor>
</comment>
<evidence type="ECO:0000259" key="6">
    <source>
        <dbReference type="PROSITE" id="PS51462"/>
    </source>
</evidence>
<reference evidence="7 8" key="1">
    <citation type="journal article" date="2019" name="Int. J. Syst. Evol. Microbiol.">
        <title>The Global Catalogue of Microorganisms (GCM) 10K type strain sequencing project: providing services to taxonomists for standard genome sequencing and annotation.</title>
        <authorList>
            <consortium name="The Broad Institute Genomics Platform"/>
            <consortium name="The Broad Institute Genome Sequencing Center for Infectious Disease"/>
            <person name="Wu L."/>
            <person name="Ma J."/>
        </authorList>
    </citation>
    <scope>NUCLEOTIDE SEQUENCE [LARGE SCALE GENOMIC DNA]</scope>
    <source>
        <strain evidence="7 8">JCM 6242</strain>
    </source>
</reference>
<accession>A0ABN3W1C1</accession>
<dbReference type="InterPro" id="IPR000086">
    <property type="entry name" value="NUDIX_hydrolase_dom"/>
</dbReference>
<dbReference type="Pfam" id="PF00293">
    <property type="entry name" value="NUDIX"/>
    <property type="match status" value="1"/>
</dbReference>
<evidence type="ECO:0000256" key="3">
    <source>
        <dbReference type="ARBA" id="ARBA00022801"/>
    </source>
</evidence>
<gene>
    <name evidence="7" type="ORF">GCM10010517_47840</name>
</gene>
<dbReference type="PROSITE" id="PS00893">
    <property type="entry name" value="NUDIX_BOX"/>
    <property type="match status" value="1"/>
</dbReference>
<dbReference type="PANTHER" id="PTHR43046">
    <property type="entry name" value="GDP-MANNOSE MANNOSYL HYDROLASE"/>
    <property type="match status" value="1"/>
</dbReference>
<comment type="caution">
    <text evidence="7">The sequence shown here is derived from an EMBL/GenBank/DDBJ whole genome shotgun (WGS) entry which is preliminary data.</text>
</comment>
<name>A0ABN3W1C1_9ACTN</name>
<dbReference type="PROSITE" id="PS51462">
    <property type="entry name" value="NUDIX"/>
    <property type="match status" value="1"/>
</dbReference>
<evidence type="ECO:0000256" key="1">
    <source>
        <dbReference type="ARBA" id="ARBA00001946"/>
    </source>
</evidence>